<comment type="subcellular location">
    <subcellularLocation>
        <location evidence="2">Membrane</location>
    </subcellularLocation>
</comment>
<keyword evidence="8" id="KW-1133">Transmembrane helix</keyword>
<protein>
    <submittedName>
        <fullName evidence="15">Cytochrome p450</fullName>
    </submittedName>
</protein>
<comment type="caution">
    <text evidence="15">The sequence shown here is derived from an EMBL/GenBank/DDBJ whole genome shotgun (WGS) entry which is preliminary data.</text>
</comment>
<dbReference type="GO" id="GO:0016020">
    <property type="term" value="C:membrane"/>
    <property type="evidence" value="ECO:0007669"/>
    <property type="project" value="UniProtKB-SubCell"/>
</dbReference>
<dbReference type="GO" id="GO:0004497">
    <property type="term" value="F:monooxygenase activity"/>
    <property type="evidence" value="ECO:0007669"/>
    <property type="project" value="UniProtKB-KW"/>
</dbReference>
<evidence type="ECO:0000256" key="9">
    <source>
        <dbReference type="ARBA" id="ARBA00023002"/>
    </source>
</evidence>
<comment type="cofactor">
    <cofactor evidence="1 13">
        <name>heme</name>
        <dbReference type="ChEBI" id="CHEBI:30413"/>
    </cofactor>
</comment>
<dbReference type="SUPFAM" id="SSF48264">
    <property type="entry name" value="Cytochrome P450"/>
    <property type="match status" value="1"/>
</dbReference>
<keyword evidence="16" id="KW-1185">Reference proteome</keyword>
<evidence type="ECO:0000256" key="5">
    <source>
        <dbReference type="ARBA" id="ARBA00022617"/>
    </source>
</evidence>
<keyword evidence="10 13" id="KW-0408">Iron</keyword>
<evidence type="ECO:0000256" key="8">
    <source>
        <dbReference type="ARBA" id="ARBA00022989"/>
    </source>
</evidence>
<reference evidence="15" key="1">
    <citation type="submission" date="2022-07" db="EMBL/GenBank/DDBJ databases">
        <title>The genome of Lyophyllum shimeji provides insight into the initial evolution of ectomycorrhizal fungal genome.</title>
        <authorList>
            <person name="Kobayashi Y."/>
            <person name="Shibata T."/>
            <person name="Hirakawa H."/>
            <person name="Shigenobu S."/>
            <person name="Nishiyama T."/>
            <person name="Yamada A."/>
            <person name="Hasebe M."/>
            <person name="Kawaguchi M."/>
        </authorList>
    </citation>
    <scope>NUCLEOTIDE SEQUENCE</scope>
    <source>
        <strain evidence="15">AT787</strain>
    </source>
</reference>
<evidence type="ECO:0000256" key="11">
    <source>
        <dbReference type="ARBA" id="ARBA00023033"/>
    </source>
</evidence>
<evidence type="ECO:0000256" key="10">
    <source>
        <dbReference type="ARBA" id="ARBA00023004"/>
    </source>
</evidence>
<dbReference type="InterPro" id="IPR050121">
    <property type="entry name" value="Cytochrome_P450_monoxygenase"/>
</dbReference>
<accession>A0A9P3ULS0</accession>
<evidence type="ECO:0000256" key="3">
    <source>
        <dbReference type="ARBA" id="ARBA00004721"/>
    </source>
</evidence>
<dbReference type="GO" id="GO:0005506">
    <property type="term" value="F:iron ion binding"/>
    <property type="evidence" value="ECO:0007669"/>
    <property type="project" value="InterPro"/>
</dbReference>
<evidence type="ECO:0000256" key="7">
    <source>
        <dbReference type="ARBA" id="ARBA00022723"/>
    </source>
</evidence>
<dbReference type="Proteomes" id="UP001063166">
    <property type="component" value="Unassembled WGS sequence"/>
</dbReference>
<dbReference type="InterPro" id="IPR017972">
    <property type="entry name" value="Cyt_P450_CS"/>
</dbReference>
<sequence length="546" mass="60197">MTPITAFALLSLVVAGLYKLYRRSTRTSVAHIAGPEPESFVLGNLSQLAHGQAAEVELQWLAQYGDVVRIKGLFGEDRLLISDPKALQYIFQTSGYNFIKQPARRELSRITTGKGLLWAEGDDHKRLRKVMLPGFSGPEAKGYLPVFSAYAAKVAEGWRDILASSGAQSSVVDIPAWISRCALDAIGEVAFDYQFGTLESVDNPLGKAFANLLLDTFGTLTDGEIFSQNFLGYIPDRISQLLGDYMPSKKLTHARSTAKLATGVAKELVAQKSAASLQGKGNRDIMSLLVKAYVSENERVKLNEEEMFSLMRVVILAGHETTANTFSWMLLELARRPEVQKRLRDEIGQMERTVQSRGNSGYTVSDLDSMPYLNAVLKETLRFHPVAINTFREAVRDDVLPLSKPIVTTSGEVVSEIPIPKGLGVMTSIHGYNRNKDIFGEDAHLFNPERWLNGTVKKSISVGVLGNLMTFSGGVRSCIGWKFAVVELQAFMFELIGAFEFLPTPESQKIRKEPALVMVPTIEGQVDKGAQLPLRIQVASKDEGTF</sequence>
<keyword evidence="11 14" id="KW-0503">Monooxygenase</keyword>
<evidence type="ECO:0000256" key="2">
    <source>
        <dbReference type="ARBA" id="ARBA00004370"/>
    </source>
</evidence>
<evidence type="ECO:0000256" key="6">
    <source>
        <dbReference type="ARBA" id="ARBA00022692"/>
    </source>
</evidence>
<keyword evidence="9 14" id="KW-0560">Oxidoreductase</keyword>
<keyword evidence="5 13" id="KW-0349">Heme</keyword>
<keyword evidence="6" id="KW-0812">Transmembrane</keyword>
<dbReference type="EMBL" id="BRPK01000004">
    <property type="protein sequence ID" value="GLB37928.1"/>
    <property type="molecule type" value="Genomic_DNA"/>
</dbReference>
<dbReference type="InterPro" id="IPR002403">
    <property type="entry name" value="Cyt_P450_E_grp-IV"/>
</dbReference>
<dbReference type="PROSITE" id="PS00086">
    <property type="entry name" value="CYTOCHROME_P450"/>
    <property type="match status" value="1"/>
</dbReference>
<dbReference type="Gene3D" id="1.10.630.10">
    <property type="entry name" value="Cytochrome P450"/>
    <property type="match status" value="1"/>
</dbReference>
<organism evidence="15 16">
    <name type="scientific">Lyophyllum shimeji</name>
    <name type="common">Hon-shimeji</name>
    <name type="synonym">Tricholoma shimeji</name>
    <dbReference type="NCBI Taxonomy" id="47721"/>
    <lineage>
        <taxon>Eukaryota</taxon>
        <taxon>Fungi</taxon>
        <taxon>Dikarya</taxon>
        <taxon>Basidiomycota</taxon>
        <taxon>Agaricomycotina</taxon>
        <taxon>Agaricomycetes</taxon>
        <taxon>Agaricomycetidae</taxon>
        <taxon>Agaricales</taxon>
        <taxon>Tricholomatineae</taxon>
        <taxon>Lyophyllaceae</taxon>
        <taxon>Lyophyllum</taxon>
    </lineage>
</organism>
<dbReference type="InterPro" id="IPR001128">
    <property type="entry name" value="Cyt_P450"/>
</dbReference>
<evidence type="ECO:0000313" key="15">
    <source>
        <dbReference type="EMBL" id="GLB37928.1"/>
    </source>
</evidence>
<evidence type="ECO:0000256" key="4">
    <source>
        <dbReference type="ARBA" id="ARBA00010617"/>
    </source>
</evidence>
<keyword evidence="7 13" id="KW-0479">Metal-binding</keyword>
<dbReference type="PANTHER" id="PTHR24305:SF166">
    <property type="entry name" value="CYTOCHROME P450 12A4, MITOCHONDRIAL-RELATED"/>
    <property type="match status" value="1"/>
</dbReference>
<comment type="pathway">
    <text evidence="3">Secondary metabolite biosynthesis; terpenoid biosynthesis.</text>
</comment>
<dbReference type="InterPro" id="IPR036396">
    <property type="entry name" value="Cyt_P450_sf"/>
</dbReference>
<dbReference type="PRINTS" id="PR00465">
    <property type="entry name" value="EP450IV"/>
</dbReference>
<dbReference type="AlphaFoldDB" id="A0A9P3ULS0"/>
<dbReference type="PANTHER" id="PTHR24305">
    <property type="entry name" value="CYTOCHROME P450"/>
    <property type="match status" value="1"/>
</dbReference>
<dbReference type="GO" id="GO:0016705">
    <property type="term" value="F:oxidoreductase activity, acting on paired donors, with incorporation or reduction of molecular oxygen"/>
    <property type="evidence" value="ECO:0007669"/>
    <property type="project" value="InterPro"/>
</dbReference>
<gene>
    <name evidence="15" type="ORF">LshimejAT787_0409790</name>
</gene>
<feature type="binding site" description="axial binding residue" evidence="13">
    <location>
        <position position="478"/>
    </location>
    <ligand>
        <name>heme</name>
        <dbReference type="ChEBI" id="CHEBI:30413"/>
    </ligand>
    <ligandPart>
        <name>Fe</name>
        <dbReference type="ChEBI" id="CHEBI:18248"/>
    </ligandPart>
</feature>
<dbReference type="CDD" id="cd11069">
    <property type="entry name" value="CYP_FUM15-like"/>
    <property type="match status" value="1"/>
</dbReference>
<comment type="similarity">
    <text evidence="4 14">Belongs to the cytochrome P450 family.</text>
</comment>
<evidence type="ECO:0000313" key="16">
    <source>
        <dbReference type="Proteomes" id="UP001063166"/>
    </source>
</evidence>
<dbReference type="GO" id="GO:0020037">
    <property type="term" value="F:heme binding"/>
    <property type="evidence" value="ECO:0007669"/>
    <property type="project" value="InterPro"/>
</dbReference>
<evidence type="ECO:0000256" key="13">
    <source>
        <dbReference type="PIRSR" id="PIRSR602403-1"/>
    </source>
</evidence>
<evidence type="ECO:0000256" key="1">
    <source>
        <dbReference type="ARBA" id="ARBA00001971"/>
    </source>
</evidence>
<name>A0A9P3ULS0_LYOSH</name>
<keyword evidence="12" id="KW-0472">Membrane</keyword>
<evidence type="ECO:0000256" key="12">
    <source>
        <dbReference type="ARBA" id="ARBA00023136"/>
    </source>
</evidence>
<proteinExistence type="inferred from homology"/>
<evidence type="ECO:0000256" key="14">
    <source>
        <dbReference type="RuleBase" id="RU000461"/>
    </source>
</evidence>
<dbReference type="Pfam" id="PF00067">
    <property type="entry name" value="p450"/>
    <property type="match status" value="1"/>
</dbReference>
<dbReference type="OrthoDB" id="1470350at2759"/>
<dbReference type="PRINTS" id="PR00385">
    <property type="entry name" value="P450"/>
</dbReference>